<proteinExistence type="predicted"/>
<dbReference type="Proteomes" id="UP001597241">
    <property type="component" value="Unassembled WGS sequence"/>
</dbReference>
<dbReference type="EMBL" id="JBHTMV010000009">
    <property type="protein sequence ID" value="MFD1294836.1"/>
    <property type="molecule type" value="Genomic_DNA"/>
</dbReference>
<evidence type="ECO:0000313" key="2">
    <source>
        <dbReference type="Proteomes" id="UP001597241"/>
    </source>
</evidence>
<keyword evidence="2" id="KW-1185">Reference proteome</keyword>
<dbReference type="PROSITE" id="PS51257">
    <property type="entry name" value="PROKAR_LIPOPROTEIN"/>
    <property type="match status" value="1"/>
</dbReference>
<evidence type="ECO:0008006" key="3">
    <source>
        <dbReference type="Google" id="ProtNLM"/>
    </source>
</evidence>
<accession>A0ABW3WR25</accession>
<evidence type="ECO:0000313" key="1">
    <source>
        <dbReference type="EMBL" id="MFD1294836.1"/>
    </source>
</evidence>
<protein>
    <recommendedName>
        <fullName evidence="3">DUF4296 domain-containing protein</fullName>
    </recommendedName>
</protein>
<organism evidence="1 2">
    <name type="scientific">Lutibacter holmesii</name>
    <dbReference type="NCBI Taxonomy" id="1137985"/>
    <lineage>
        <taxon>Bacteria</taxon>
        <taxon>Pseudomonadati</taxon>
        <taxon>Bacteroidota</taxon>
        <taxon>Flavobacteriia</taxon>
        <taxon>Flavobacteriales</taxon>
        <taxon>Flavobacteriaceae</taxon>
        <taxon>Lutibacter</taxon>
    </lineage>
</organism>
<name>A0ABW3WR25_9FLAO</name>
<comment type="caution">
    <text evidence="1">The sequence shown here is derived from an EMBL/GenBank/DDBJ whole genome shotgun (WGS) entry which is preliminary data.</text>
</comment>
<reference evidence="2" key="1">
    <citation type="journal article" date="2019" name="Int. J. Syst. Evol. Microbiol.">
        <title>The Global Catalogue of Microorganisms (GCM) 10K type strain sequencing project: providing services to taxonomists for standard genome sequencing and annotation.</title>
        <authorList>
            <consortium name="The Broad Institute Genomics Platform"/>
            <consortium name="The Broad Institute Genome Sequencing Center for Infectious Disease"/>
            <person name="Wu L."/>
            <person name="Ma J."/>
        </authorList>
    </citation>
    <scope>NUCLEOTIDE SEQUENCE [LARGE SCALE GENOMIC DNA]</scope>
    <source>
        <strain evidence="2">CCUG 62221</strain>
    </source>
</reference>
<sequence>MKYIYLFLFLILIISFSCDSKKTQSNKETIDSLAVDSNRISNTISETLIPSARKDFESWKEYNDVDELITEYYNISVSQALGRSRELEDLVKLMKDTIRVDAIDKLNVNARFNVLHNETLRLVDMATIPSITNEEVSEEVGQIIEVYASVNAKINTIYKARDLQEALEIDTEVPVEIIEEEEPVTKVKKRITRKPAKSIQ</sequence>
<gene>
    <name evidence="1" type="ORF">ACFQ5N_13415</name>
</gene>